<feature type="repeat" description="TPR" evidence="3">
    <location>
        <begin position="20"/>
        <end position="53"/>
    </location>
</feature>
<evidence type="ECO:0000256" key="1">
    <source>
        <dbReference type="ARBA" id="ARBA00022737"/>
    </source>
</evidence>
<organism evidence="4 5">
    <name type="scientific">Ureibacillus xyleni</name>
    <dbReference type="NCBI Taxonomy" id="614648"/>
    <lineage>
        <taxon>Bacteria</taxon>
        <taxon>Bacillati</taxon>
        <taxon>Bacillota</taxon>
        <taxon>Bacilli</taxon>
        <taxon>Bacillales</taxon>
        <taxon>Caryophanaceae</taxon>
        <taxon>Ureibacillus</taxon>
    </lineage>
</organism>
<dbReference type="PROSITE" id="PS50005">
    <property type="entry name" value="TPR"/>
    <property type="match status" value="2"/>
</dbReference>
<evidence type="ECO:0000256" key="2">
    <source>
        <dbReference type="ARBA" id="ARBA00022803"/>
    </source>
</evidence>
<name>A0A285T723_9BACL</name>
<dbReference type="Proteomes" id="UP000219636">
    <property type="component" value="Unassembled WGS sequence"/>
</dbReference>
<keyword evidence="1" id="KW-0677">Repeat</keyword>
<dbReference type="AlphaFoldDB" id="A0A285T723"/>
<dbReference type="RefSeq" id="WP_097074210.1">
    <property type="nucleotide sequence ID" value="NZ_OBMQ01000009.1"/>
</dbReference>
<dbReference type="SMART" id="SM00028">
    <property type="entry name" value="TPR"/>
    <property type="match status" value="3"/>
</dbReference>
<dbReference type="SUPFAM" id="SSF48452">
    <property type="entry name" value="TPR-like"/>
    <property type="match status" value="2"/>
</dbReference>
<dbReference type="InterPro" id="IPR051012">
    <property type="entry name" value="CellSynth/LPSAsmb/PSIAsmb"/>
</dbReference>
<proteinExistence type="predicted"/>
<protein>
    <submittedName>
        <fullName evidence="4">Tetratricopeptide repeat protein</fullName>
    </submittedName>
</protein>
<dbReference type="EMBL" id="OBMQ01000009">
    <property type="protein sequence ID" value="SOC17074.1"/>
    <property type="molecule type" value="Genomic_DNA"/>
</dbReference>
<accession>A0A285T723</accession>
<evidence type="ECO:0000313" key="5">
    <source>
        <dbReference type="Proteomes" id="UP000219636"/>
    </source>
</evidence>
<dbReference type="InterPro" id="IPR019734">
    <property type="entry name" value="TPR_rpt"/>
</dbReference>
<dbReference type="PANTHER" id="PTHR45586">
    <property type="entry name" value="TPR REPEAT-CONTAINING PROTEIN PA4667"/>
    <property type="match status" value="1"/>
</dbReference>
<dbReference type="PANTHER" id="PTHR45586:SF1">
    <property type="entry name" value="LIPOPOLYSACCHARIDE ASSEMBLY PROTEIN B"/>
    <property type="match status" value="1"/>
</dbReference>
<dbReference type="Pfam" id="PF13181">
    <property type="entry name" value="TPR_8"/>
    <property type="match status" value="1"/>
</dbReference>
<keyword evidence="5" id="KW-1185">Reference proteome</keyword>
<reference evidence="5" key="1">
    <citation type="submission" date="2017-08" db="EMBL/GenBank/DDBJ databases">
        <authorList>
            <person name="Varghese N."/>
            <person name="Submissions S."/>
        </authorList>
    </citation>
    <scope>NUCLEOTIDE SEQUENCE [LARGE SCALE GENOMIC DNA]</scope>
    <source>
        <strain evidence="5">JC22</strain>
    </source>
</reference>
<keyword evidence="2 3" id="KW-0802">TPR repeat</keyword>
<dbReference type="Gene3D" id="1.25.40.10">
    <property type="entry name" value="Tetratricopeptide repeat domain"/>
    <property type="match status" value="2"/>
</dbReference>
<feature type="repeat" description="TPR" evidence="3">
    <location>
        <begin position="54"/>
        <end position="87"/>
    </location>
</feature>
<evidence type="ECO:0000313" key="4">
    <source>
        <dbReference type="EMBL" id="SOC17074.1"/>
    </source>
</evidence>
<evidence type="ECO:0000256" key="3">
    <source>
        <dbReference type="PROSITE-ProRule" id="PRU00339"/>
    </source>
</evidence>
<dbReference type="Pfam" id="PF14559">
    <property type="entry name" value="TPR_19"/>
    <property type="match status" value="1"/>
</dbReference>
<dbReference type="InterPro" id="IPR011990">
    <property type="entry name" value="TPR-like_helical_dom_sf"/>
</dbReference>
<dbReference type="OrthoDB" id="600613at2"/>
<sequence>MEKKRRKEKLNNVVPFIPDGDYYFNKALKAIDKDQMDKAYKYMKRAAELSPDDAHVLMQFGILEMEAQNFEKAYELIHTAYSLEPSEAEHVFFLAEISGCIGLMRDAQKYAEMYLQMEPDGMYVQEAEDILDFVQYEENEVEFLDDEESQKMIVQEKARRLMEDGNFPGAIEVLEQIIETYPDLWPAYNNLALAYFYVGETEQSKALLHTVLRENHGNLHALCNLTVVAYYEKNDEELIALLEVLKKINPYDWENRYKLGATLALVGQNELAYKWLQSMKKRGYLGDAGFYFWLAQSAYFSGRVEEGKAAWKTLVEMDPSKEGFEPWLHITEETDVNSLEQNREVIIEKINSKYSAHRMFGFFLLSKSAHKQEIIAHPKLIDLAKYSGVEKLCLAYALKHTFDKNNSLEKLFVRSMEVAEELYNKCGTITIESQYLFQMWFVLSERALKESYEFKNIKALAASVEYMFYSTINSEKITKKHYAKKYGISVATLSKYIEELVQFLPFDSK</sequence>
<gene>
    <name evidence="4" type="ORF">SAMN05880501_109139</name>
</gene>